<comment type="caution">
    <text evidence="2">The sequence shown here is derived from an EMBL/GenBank/DDBJ whole genome shotgun (WGS) entry which is preliminary data.</text>
</comment>
<dbReference type="InterPro" id="IPR019080">
    <property type="entry name" value="YqaJ_viral_recombinase"/>
</dbReference>
<feature type="domain" description="YqaJ viral recombinase" evidence="1">
    <location>
        <begin position="35"/>
        <end position="167"/>
    </location>
</feature>
<organism evidence="2 3">
    <name type="scientific">Leifsonia xyli subsp. xyli</name>
    <dbReference type="NCBI Taxonomy" id="59736"/>
    <lineage>
        <taxon>Bacteria</taxon>
        <taxon>Bacillati</taxon>
        <taxon>Actinomycetota</taxon>
        <taxon>Actinomycetes</taxon>
        <taxon>Micrococcales</taxon>
        <taxon>Microbacteriaceae</taxon>
        <taxon>Leifsonia</taxon>
    </lineage>
</organism>
<dbReference type="InterPro" id="IPR011604">
    <property type="entry name" value="PDDEXK-like_dom_sf"/>
</dbReference>
<dbReference type="InterPro" id="IPR017482">
    <property type="entry name" value="Lambda-type_endonuclease"/>
</dbReference>
<proteinExistence type="predicted"/>
<dbReference type="InterPro" id="IPR011335">
    <property type="entry name" value="Restrct_endonuc-II-like"/>
</dbReference>
<dbReference type="OMA" id="IVAWHYS"/>
<dbReference type="EMBL" id="LNZG01000023">
    <property type="protein sequence ID" value="ODA89991.1"/>
    <property type="molecule type" value="Genomic_DNA"/>
</dbReference>
<gene>
    <name evidence="2" type="ORF">ATY41_02820</name>
</gene>
<dbReference type="SUPFAM" id="SSF52980">
    <property type="entry name" value="Restriction endonuclease-like"/>
    <property type="match status" value="1"/>
</dbReference>
<dbReference type="NCBIfam" id="TIGR03033">
    <property type="entry name" value="phage_rel_nuc"/>
    <property type="match status" value="1"/>
</dbReference>
<evidence type="ECO:0000259" key="1">
    <source>
        <dbReference type="Pfam" id="PF09588"/>
    </source>
</evidence>
<sequence length="331" mass="37289">MVCRQPRPRGRRGWDAGGWLVTAYERVDVVSDTPEWLEERRRSIGASEVAAVIGLSRFSTALDVYKSKLGVDAPFDPVLAFIGHRSEPIMHAWVEEFSRAQVSLEPGFMARSTQCPILHASFDRISRNPFLTWQFKTAHQYAGHHWDEGVPTDIRVQVQAEMFVAGTQRAGVVVWIGGREFRLFWERRDDGFIREHMLPAVTEFWEHVQTGQSPLPTTLAEVAEVFPTDPGTVLELPEAAFEVLERITVLGGDIQAQEAERDALKVALAEFVGGAETLTYDGRPVATWKTQKGRASFNKRAFEDDHPDLVAAYTTQGAPFKVLRRLKEKTQ</sequence>
<dbReference type="Gene3D" id="3.90.320.10">
    <property type="match status" value="1"/>
</dbReference>
<dbReference type="Proteomes" id="UP000094426">
    <property type="component" value="Unassembled WGS sequence"/>
</dbReference>
<evidence type="ECO:0000313" key="2">
    <source>
        <dbReference type="EMBL" id="ODA89991.1"/>
    </source>
</evidence>
<dbReference type="Pfam" id="PF09588">
    <property type="entry name" value="YqaJ"/>
    <property type="match status" value="1"/>
</dbReference>
<accession>A0A1E2SJT7</accession>
<protein>
    <submittedName>
        <fullName evidence="2">Recombinase</fullName>
    </submittedName>
</protein>
<evidence type="ECO:0000313" key="3">
    <source>
        <dbReference type="Proteomes" id="UP000094426"/>
    </source>
</evidence>
<dbReference type="AlphaFoldDB" id="A0A1E2SJT7"/>
<reference evidence="3" key="1">
    <citation type="submission" date="2015-11" db="EMBL/GenBank/DDBJ databases">
        <authorList>
            <person name="Wang J."/>
            <person name="Wang L."/>
            <person name="Wang F."/>
            <person name="Cao G."/>
        </authorList>
    </citation>
    <scope>NUCLEOTIDE SEQUENCE [LARGE SCALE GENOMIC DNA]</scope>
    <source>
        <strain evidence="3">gdw1</strain>
    </source>
</reference>
<name>A0A1E2SJT7_LEIXY</name>